<dbReference type="Proteomes" id="UP000203229">
    <property type="component" value="Chromosome"/>
</dbReference>
<feature type="transmembrane region" description="Helical" evidence="1">
    <location>
        <begin position="132"/>
        <end position="154"/>
    </location>
</feature>
<name>A0A222ENV7_9MOLU</name>
<evidence type="ECO:0008006" key="4">
    <source>
        <dbReference type="Google" id="ProtNLM"/>
    </source>
</evidence>
<proteinExistence type="predicted"/>
<protein>
    <recommendedName>
        <fullName evidence="4">Transmembrane protein</fullName>
    </recommendedName>
</protein>
<dbReference type="RefSeq" id="WP_094048697.1">
    <property type="nucleotide sequence ID" value="NZ_CP022535.1"/>
</dbReference>
<keyword evidence="1" id="KW-1133">Transmembrane helix</keyword>
<sequence>MSKKTRSQIKEVRKAIKDEHNQYVNNKIDQMFENPIQRQMNFDKSRKLRLYDYFIIVTLALLMIGLSFIISIFIIKDINMVSWVTSAFTLICLFSAIVTGWLKNNLVAKFFNDKRRRYQTTMTEEEGLFRRIIKIILFTSLILLIISIIFIFTFK</sequence>
<gene>
    <name evidence="2" type="ORF">SCORR_v1c04150</name>
</gene>
<reference evidence="2 3" key="1">
    <citation type="submission" date="2017-07" db="EMBL/GenBank/DDBJ databases">
        <title>Complete genome sequence of Spiroplasma corruscae EC-1 (DSM 19793).</title>
        <authorList>
            <person name="Tsai Y.-M."/>
            <person name="Lo W.-S."/>
            <person name="Kuo C.-H."/>
        </authorList>
    </citation>
    <scope>NUCLEOTIDE SEQUENCE [LARGE SCALE GENOMIC DNA]</scope>
    <source>
        <strain evidence="2 3">EC-1</strain>
    </source>
</reference>
<accession>A0A222ENV7</accession>
<dbReference type="EMBL" id="CP022535">
    <property type="protein sequence ID" value="ASP28189.1"/>
    <property type="molecule type" value="Genomic_DNA"/>
</dbReference>
<dbReference type="AlphaFoldDB" id="A0A222ENV7"/>
<evidence type="ECO:0000313" key="3">
    <source>
        <dbReference type="Proteomes" id="UP000203229"/>
    </source>
</evidence>
<organism evidence="2 3">
    <name type="scientific">Spiroplasma corruscae</name>
    <dbReference type="NCBI Taxonomy" id="216934"/>
    <lineage>
        <taxon>Bacteria</taxon>
        <taxon>Bacillati</taxon>
        <taxon>Mycoplasmatota</taxon>
        <taxon>Mollicutes</taxon>
        <taxon>Entomoplasmatales</taxon>
        <taxon>Spiroplasmataceae</taxon>
        <taxon>Spiroplasma</taxon>
    </lineage>
</organism>
<keyword evidence="3" id="KW-1185">Reference proteome</keyword>
<keyword evidence="1" id="KW-0472">Membrane</keyword>
<evidence type="ECO:0000313" key="2">
    <source>
        <dbReference type="EMBL" id="ASP28189.1"/>
    </source>
</evidence>
<feature type="transmembrane region" description="Helical" evidence="1">
    <location>
        <begin position="81"/>
        <end position="102"/>
    </location>
</feature>
<dbReference type="OrthoDB" id="400297at2"/>
<dbReference type="KEGG" id="scou:SCORR_v1c04150"/>
<evidence type="ECO:0000256" key="1">
    <source>
        <dbReference type="SAM" id="Phobius"/>
    </source>
</evidence>
<keyword evidence="1" id="KW-0812">Transmembrane</keyword>
<feature type="transmembrane region" description="Helical" evidence="1">
    <location>
        <begin position="50"/>
        <end position="75"/>
    </location>
</feature>